<dbReference type="EMBL" id="UINC01104945">
    <property type="protein sequence ID" value="SVC68490.1"/>
    <property type="molecule type" value="Genomic_DNA"/>
</dbReference>
<feature type="non-terminal residue" evidence="1">
    <location>
        <position position="1"/>
    </location>
</feature>
<protein>
    <submittedName>
        <fullName evidence="1">Uncharacterized protein</fullName>
    </submittedName>
</protein>
<organism evidence="1">
    <name type="scientific">marine metagenome</name>
    <dbReference type="NCBI Taxonomy" id="408172"/>
    <lineage>
        <taxon>unclassified sequences</taxon>
        <taxon>metagenomes</taxon>
        <taxon>ecological metagenomes</taxon>
    </lineage>
</organism>
<accession>A0A382P6N6</accession>
<sequence length="101" mass="12241">MIEYYLPKDSNKISLICLSHMTHLFYRIVIKFWSLVCILVTKIRHPIASSNSNLLLLYYTNIQTEWENSFTYIKTNHDLLNYSLLIIIPFRDKWNYTYRCL</sequence>
<proteinExistence type="predicted"/>
<dbReference type="AlphaFoldDB" id="A0A382P6N6"/>
<name>A0A382P6N6_9ZZZZ</name>
<reference evidence="1" key="1">
    <citation type="submission" date="2018-05" db="EMBL/GenBank/DDBJ databases">
        <authorList>
            <person name="Lanie J.A."/>
            <person name="Ng W.-L."/>
            <person name="Kazmierczak K.M."/>
            <person name="Andrzejewski T.M."/>
            <person name="Davidsen T.M."/>
            <person name="Wayne K.J."/>
            <person name="Tettelin H."/>
            <person name="Glass J.I."/>
            <person name="Rusch D."/>
            <person name="Podicherti R."/>
            <person name="Tsui H.-C.T."/>
            <person name="Winkler M.E."/>
        </authorList>
    </citation>
    <scope>NUCLEOTIDE SEQUENCE</scope>
</reference>
<gene>
    <name evidence="1" type="ORF">METZ01_LOCUS321344</name>
</gene>
<evidence type="ECO:0000313" key="1">
    <source>
        <dbReference type="EMBL" id="SVC68490.1"/>
    </source>
</evidence>
<feature type="non-terminal residue" evidence="1">
    <location>
        <position position="101"/>
    </location>
</feature>